<evidence type="ECO:0008006" key="5">
    <source>
        <dbReference type="Google" id="ProtNLM"/>
    </source>
</evidence>
<feature type="transmembrane region" description="Helical" evidence="2">
    <location>
        <begin position="64"/>
        <end position="87"/>
    </location>
</feature>
<feature type="transmembrane region" description="Helical" evidence="2">
    <location>
        <begin position="119"/>
        <end position="142"/>
    </location>
</feature>
<dbReference type="OrthoDB" id="4620938at2"/>
<comment type="caution">
    <text evidence="3">The sequence shown here is derived from an EMBL/GenBank/DDBJ whole genome shotgun (WGS) entry which is preliminary data.</text>
</comment>
<dbReference type="AlphaFoldDB" id="H5TG39"/>
<feature type="transmembrane region" description="Helical" evidence="2">
    <location>
        <begin position="186"/>
        <end position="203"/>
    </location>
</feature>
<feature type="transmembrane region" description="Helical" evidence="2">
    <location>
        <begin position="94"/>
        <end position="113"/>
    </location>
</feature>
<dbReference type="EMBL" id="BAFB01000007">
    <property type="protein sequence ID" value="GAB32447.1"/>
    <property type="molecule type" value="Genomic_DNA"/>
</dbReference>
<evidence type="ECO:0000256" key="2">
    <source>
        <dbReference type="SAM" id="Phobius"/>
    </source>
</evidence>
<accession>H5TG39</accession>
<organism evidence="3 4">
    <name type="scientific">Gordonia otitidis (strain DSM 44809 / CCUG 52243 / JCM 12355 / NBRC 100426 / IFM 10032)</name>
    <dbReference type="NCBI Taxonomy" id="1108044"/>
    <lineage>
        <taxon>Bacteria</taxon>
        <taxon>Bacillati</taxon>
        <taxon>Actinomycetota</taxon>
        <taxon>Actinomycetes</taxon>
        <taxon>Mycobacteriales</taxon>
        <taxon>Gordoniaceae</taxon>
        <taxon>Gordonia</taxon>
    </lineage>
</organism>
<protein>
    <recommendedName>
        <fullName evidence="5">DUF998 domain-containing protein</fullName>
    </recommendedName>
</protein>
<evidence type="ECO:0000256" key="1">
    <source>
        <dbReference type="SAM" id="MobiDB-lite"/>
    </source>
</evidence>
<gene>
    <name evidence="3" type="ORF">GOOTI_007_00070</name>
</gene>
<keyword evidence="2" id="KW-0812">Transmembrane</keyword>
<dbReference type="STRING" id="1108044.GOOTI_007_00070"/>
<feature type="transmembrane region" description="Helical" evidence="2">
    <location>
        <begin position="154"/>
        <end position="174"/>
    </location>
</feature>
<keyword evidence="4" id="KW-1185">Reference proteome</keyword>
<dbReference type="RefSeq" id="WP_007236715.1">
    <property type="nucleotide sequence ID" value="NZ_BAFB01000007.1"/>
</dbReference>
<dbReference type="Proteomes" id="UP000005038">
    <property type="component" value="Unassembled WGS sequence"/>
</dbReference>
<feature type="transmembrane region" description="Helical" evidence="2">
    <location>
        <begin position="12"/>
        <end position="30"/>
    </location>
</feature>
<evidence type="ECO:0000313" key="3">
    <source>
        <dbReference type="EMBL" id="GAB32447.1"/>
    </source>
</evidence>
<reference evidence="3" key="1">
    <citation type="submission" date="2012-02" db="EMBL/GenBank/DDBJ databases">
        <title>Whole genome shotgun sequence of Gordonia otitidis NBRC 100426.</title>
        <authorList>
            <person name="Yoshida I."/>
            <person name="Hosoyama A."/>
            <person name="Tsuchikane K."/>
            <person name="Katsumata H."/>
            <person name="Yamazaki S."/>
            <person name="Fujita N."/>
        </authorList>
    </citation>
    <scope>NUCLEOTIDE SEQUENCE [LARGE SCALE GENOMIC DNA]</scope>
    <source>
        <strain evidence="3">NBRC 100426</strain>
    </source>
</reference>
<evidence type="ECO:0000313" key="4">
    <source>
        <dbReference type="Proteomes" id="UP000005038"/>
    </source>
</evidence>
<keyword evidence="2" id="KW-0472">Membrane</keyword>
<proteinExistence type="predicted"/>
<name>H5TG39_GORO1</name>
<keyword evidence="2" id="KW-1133">Transmembrane helix</keyword>
<sequence length="229" mass="23823">MRILRLLADPRITLVAALVVLQYFAAEWVVSATWRGHYSYRTDQLGPLGLEFCGPQGRWPCSALYPVMNVSLVLTGLAISTVAASWALRRIVTFPHAGALVISGVGLAVSGIITEKADYQHHSAALTTFFVLASVGIAMVGFSGSTRLTPGIRAIAALAGTVATVAFISYATGLTGWFGSGGTQRLIVYPILVAVVVAGVSSGRVRAPRDRSSGAAGAEPIQPAPVTSG</sequence>
<feature type="region of interest" description="Disordered" evidence="1">
    <location>
        <begin position="206"/>
        <end position="229"/>
    </location>
</feature>